<dbReference type="PANTHER" id="PTHR10322:SF23">
    <property type="entry name" value="DNA POLYMERASE DELTA CATALYTIC SUBUNIT"/>
    <property type="match status" value="1"/>
</dbReference>
<evidence type="ECO:0000259" key="10">
    <source>
        <dbReference type="Pfam" id="PF00136"/>
    </source>
</evidence>
<evidence type="ECO:0000256" key="1">
    <source>
        <dbReference type="ARBA" id="ARBA00002701"/>
    </source>
</evidence>
<dbReference type="InterPro" id="IPR036397">
    <property type="entry name" value="RNaseH_sf"/>
</dbReference>
<keyword evidence="4" id="KW-0808">Transferase</keyword>
<evidence type="ECO:0000313" key="12">
    <source>
        <dbReference type="EMBL" id="APO13980.1"/>
    </source>
</evidence>
<evidence type="ECO:0000256" key="2">
    <source>
        <dbReference type="ARBA" id="ARBA00005755"/>
    </source>
</evidence>
<protein>
    <recommendedName>
        <fullName evidence="3">DNA-directed DNA polymerase</fullName>
        <ecNumber evidence="3">2.7.7.7</ecNumber>
    </recommendedName>
</protein>
<keyword evidence="6" id="KW-0239">DNA-directed DNA polymerase</keyword>
<evidence type="ECO:0000256" key="9">
    <source>
        <dbReference type="ARBA" id="ARBA00049244"/>
    </source>
</evidence>
<dbReference type="OrthoDB" id="165at10239"/>
<dbReference type="InterPro" id="IPR006133">
    <property type="entry name" value="DNA-dir_DNA_pol_B_exonuc"/>
</dbReference>
<dbReference type="RefSeq" id="YP_009330228.1">
    <property type="nucleotide sequence ID" value="NC_032255.1"/>
</dbReference>
<dbReference type="PANTHER" id="PTHR10322">
    <property type="entry name" value="DNA POLYMERASE CATALYTIC SUBUNIT"/>
    <property type="match status" value="1"/>
</dbReference>
<dbReference type="SUPFAM" id="SSF56672">
    <property type="entry name" value="DNA/RNA polymerases"/>
    <property type="match status" value="1"/>
</dbReference>
<dbReference type="EMBL" id="KX151395">
    <property type="protein sequence ID" value="APO13980.1"/>
    <property type="molecule type" value="Genomic_DNA"/>
</dbReference>
<evidence type="ECO:0000256" key="4">
    <source>
        <dbReference type="ARBA" id="ARBA00022679"/>
    </source>
</evidence>
<dbReference type="Gene3D" id="1.10.287.690">
    <property type="entry name" value="Helix hairpin bin"/>
    <property type="match status" value="1"/>
</dbReference>
<dbReference type="GO" id="GO:0003887">
    <property type="term" value="F:DNA-directed DNA polymerase activity"/>
    <property type="evidence" value="ECO:0007669"/>
    <property type="project" value="UniProtKB-KW"/>
</dbReference>
<sequence>MSLKRRPEEAIAASSPSKKVRNEFKICTDVEELLNETRPEADYDSNTVFRITRIKYDAGFLYLFLTGLNNVQFYFRCPCTIVSYKQCRHIFTPCRLKCRAYKSMVVTGLKTKLCHRINIYTIDRALCKSDERYLLDDYFTDENRVQMQLGLFEGMYVKFECGVKVDRNGCGKGVIESVKSVPLEDLKQPIELIVGSFDIETYTNLNTFSNAAVDPIITISYVLRKHHGEMYRYCFINTQGTGYNLDDDVTEQDSYLDGEVTVLPFTNEKKMLESFLKLLFGSNPDDILDYNGDKFDIPYIVQRASVLGIDERFVRRYDLPPAKMNTLQVQTKYGYSFNNHFMKYFNHLDVYQFIMSSFDAGKMENLKLDTTAGYYLKVGKVELSVREMMNLYENRQFAKIIKYNVRDSILPLEMYLKCKMANKLYADASILYLTRDDSTKTIWHKINLALFNRAIINKSEEGHRDEYFFNKFDLKAVMGTKKTVNKIQEGDEIDEDQEGSVVDYSSLNRERVPVHQIPSTATQLCDLKTRMKYTGGKVLSPRPGYYGLTFTLDFSQLYTSIMIHYNTCLSNLFCGSDNKLYLQHDPNAITTKFLQQMADGRAMYKREMKKHTPDSFEYQMYDSWQNATKLVCNSQYGWFGLCCKPLANFITLKGREKLTEAQDLITGLSENEEIKKKWDLTSLKLTVVYGDTDSNFVNIQVEKSDYDRLGVSGLRTLILEDILAPVNATWKGAFKMELENIMRCMMIKGKKAYMCLKEDGQLYKRGFNVKKDVPKFLRTAFDAFIYQVLTEHSLDCVLNALVETLKRKRDEFSPATCEEYSFSQTLNETKNGTDKSAITIAYVLFMQLKNNPNTKYVPSSGDRIPYLLIDEPKKNVRDKVRPTQLFTANHNMNWSKHLGIVCTFLNDMMSMLNNDPLFVYAFEEICSYLQRDQCYDVVFPNLKKMTESRMKTIVCKEINEKVKKNLDTNVFNEMISVGDHKFIHTHEFTMTKTRPKYVVTVKEFSSYCPTCNNRGVSAVDRHCRD</sequence>
<dbReference type="Gene3D" id="3.30.420.10">
    <property type="entry name" value="Ribonuclease H-like superfamily/Ribonuclease H"/>
    <property type="match status" value="1"/>
</dbReference>
<dbReference type="GeneID" id="30685100"/>
<dbReference type="InterPro" id="IPR043502">
    <property type="entry name" value="DNA/RNA_pol_sf"/>
</dbReference>
<dbReference type="InterPro" id="IPR050240">
    <property type="entry name" value="DNA_pol_type-B"/>
</dbReference>
<dbReference type="GO" id="GO:0006261">
    <property type="term" value="P:DNA-templated DNA replication"/>
    <property type="evidence" value="ECO:0007669"/>
    <property type="project" value="TreeGrafter"/>
</dbReference>
<comment type="function">
    <text evidence="1">Replicates the viral genome, host DNA polymerases cannot substitute for the viral enzyme in this process.</text>
</comment>
<evidence type="ECO:0000256" key="8">
    <source>
        <dbReference type="ARBA" id="ARBA00023125"/>
    </source>
</evidence>
<feature type="domain" description="DNA-directed DNA polymerase family B exonuclease" evidence="11">
    <location>
        <begin position="191"/>
        <end position="368"/>
    </location>
</feature>
<dbReference type="EC" id="2.7.7.7" evidence="3"/>
<comment type="similarity">
    <text evidence="2">Belongs to the DNA polymerase type-B family.</text>
</comment>
<proteinExistence type="inferred from homology"/>
<dbReference type="InterPro" id="IPR012337">
    <property type="entry name" value="RNaseH-like_sf"/>
</dbReference>
<dbReference type="SUPFAM" id="SSF53098">
    <property type="entry name" value="Ribonuclease H-like"/>
    <property type="match status" value="1"/>
</dbReference>
<evidence type="ECO:0000313" key="13">
    <source>
        <dbReference type="Proteomes" id="UP000204293"/>
    </source>
</evidence>
<keyword evidence="8" id="KW-0238">DNA-binding</keyword>
<dbReference type="SMART" id="SM00486">
    <property type="entry name" value="POLBc"/>
    <property type="match status" value="1"/>
</dbReference>
<dbReference type="PRINTS" id="PR00106">
    <property type="entry name" value="DNAPOLB"/>
</dbReference>
<accession>A0A1L5JHH0</accession>
<dbReference type="Pfam" id="PF03104">
    <property type="entry name" value="DNA_pol_B_exo1"/>
    <property type="match status" value="1"/>
</dbReference>
<dbReference type="InterPro" id="IPR006172">
    <property type="entry name" value="DNA-dir_DNA_pol_B"/>
</dbReference>
<dbReference type="GO" id="GO:0000166">
    <property type="term" value="F:nucleotide binding"/>
    <property type="evidence" value="ECO:0007669"/>
    <property type="project" value="InterPro"/>
</dbReference>
<keyword evidence="5" id="KW-0548">Nucleotidyltransferase</keyword>
<dbReference type="InterPro" id="IPR023211">
    <property type="entry name" value="DNA_pol_palm_dom_sf"/>
</dbReference>
<keyword evidence="7" id="KW-1194">Viral DNA replication</keyword>
<evidence type="ECO:0000256" key="3">
    <source>
        <dbReference type="ARBA" id="ARBA00012417"/>
    </source>
</evidence>
<dbReference type="Pfam" id="PF00136">
    <property type="entry name" value="DNA_pol_B"/>
    <property type="match status" value="1"/>
</dbReference>
<evidence type="ECO:0000256" key="7">
    <source>
        <dbReference type="ARBA" id="ARBA00023109"/>
    </source>
</evidence>
<dbReference type="Gene3D" id="3.90.1600.10">
    <property type="entry name" value="Palm domain of DNA polymerase"/>
    <property type="match status" value="1"/>
</dbReference>
<keyword evidence="13" id="KW-1185">Reference proteome</keyword>
<keyword evidence="7" id="KW-0235">DNA replication</keyword>
<organism evidence="12 13">
    <name type="scientific">Plodia interpunctella granulovirus</name>
    <dbReference type="NCBI Taxonomy" id="262175"/>
    <lineage>
        <taxon>Viruses</taxon>
        <taxon>Viruses incertae sedis</taxon>
        <taxon>Naldaviricetes</taxon>
        <taxon>Lefavirales</taxon>
        <taxon>Baculoviridae</taxon>
        <taxon>Betabaculovirus</taxon>
        <taxon>Betabaculovirus plinterpunctellae</taxon>
    </lineage>
</organism>
<evidence type="ECO:0000256" key="6">
    <source>
        <dbReference type="ARBA" id="ARBA00022932"/>
    </source>
</evidence>
<dbReference type="KEGG" id="vg:30685100"/>
<evidence type="ECO:0000256" key="5">
    <source>
        <dbReference type="ARBA" id="ARBA00022695"/>
    </source>
</evidence>
<dbReference type="GO" id="GO:0039693">
    <property type="term" value="P:viral DNA genome replication"/>
    <property type="evidence" value="ECO:0007669"/>
    <property type="project" value="UniProtKB-KW"/>
</dbReference>
<name>A0A1L5JHH0_9BBAC</name>
<comment type="catalytic activity">
    <reaction evidence="9">
        <text>DNA(n) + a 2'-deoxyribonucleoside 5'-triphosphate = DNA(n+1) + diphosphate</text>
        <dbReference type="Rhea" id="RHEA:22508"/>
        <dbReference type="Rhea" id="RHEA-COMP:17339"/>
        <dbReference type="Rhea" id="RHEA-COMP:17340"/>
        <dbReference type="ChEBI" id="CHEBI:33019"/>
        <dbReference type="ChEBI" id="CHEBI:61560"/>
        <dbReference type="ChEBI" id="CHEBI:173112"/>
        <dbReference type="EC" id="2.7.7.7"/>
    </reaction>
</comment>
<evidence type="ECO:0000259" key="11">
    <source>
        <dbReference type="Pfam" id="PF03104"/>
    </source>
</evidence>
<dbReference type="InterPro" id="IPR006134">
    <property type="entry name" value="DNA-dir_DNA_pol_B_multi_dom"/>
</dbReference>
<feature type="domain" description="DNA-directed DNA polymerase family B multifunctional" evidence="10">
    <location>
        <begin position="528"/>
        <end position="891"/>
    </location>
</feature>
<dbReference type="Gene3D" id="1.10.132.60">
    <property type="entry name" value="DNA polymerase family B, C-terminal domain"/>
    <property type="match status" value="1"/>
</dbReference>
<reference evidence="12 13" key="1">
    <citation type="submission" date="2016-04" db="EMBL/GenBank/DDBJ databases">
        <title>Sequence analysis of the Plodia interpunctella granulovirus genome: Discovery of an unusual inhibitor-of-apoptosis (IAP) gene.</title>
        <authorList>
            <person name="Harrison R.L."/>
            <person name="Rowley D.L."/>
            <person name="Funk C.J."/>
        </authorList>
    </citation>
    <scope>NUCLEOTIDE SEQUENCE [LARGE SCALE GENOMIC DNA]</scope>
    <source>
        <strain evidence="12">Cambridge</strain>
    </source>
</reference>
<dbReference type="Proteomes" id="UP000204293">
    <property type="component" value="Segment"/>
</dbReference>
<dbReference type="GO" id="GO:0003677">
    <property type="term" value="F:DNA binding"/>
    <property type="evidence" value="ECO:0007669"/>
    <property type="project" value="UniProtKB-KW"/>
</dbReference>
<dbReference type="InterPro" id="IPR042087">
    <property type="entry name" value="DNA_pol_B_thumb"/>
</dbReference>